<dbReference type="VEuPathDB" id="TrichDB:TVAGG3_0488640"/>
<proteinExistence type="predicted"/>
<dbReference type="KEGG" id="tva:4755362"/>
<dbReference type="RefSeq" id="XP_001310510.1">
    <property type="nucleotide sequence ID" value="XM_001310509.1"/>
</dbReference>
<protein>
    <submittedName>
        <fullName evidence="2">Uncharacterized protein</fullName>
    </submittedName>
</protein>
<dbReference type="EMBL" id="DS113709">
    <property type="protein sequence ID" value="EAX97580.1"/>
    <property type="molecule type" value="Genomic_DNA"/>
</dbReference>
<feature type="compositionally biased region" description="Basic and acidic residues" evidence="1">
    <location>
        <begin position="251"/>
        <end position="265"/>
    </location>
</feature>
<accession>A2FBY1</accession>
<reference evidence="2" key="2">
    <citation type="journal article" date="2007" name="Science">
        <title>Draft genome sequence of the sexually transmitted pathogen Trichomonas vaginalis.</title>
        <authorList>
            <person name="Carlton J.M."/>
            <person name="Hirt R.P."/>
            <person name="Silva J.C."/>
            <person name="Delcher A.L."/>
            <person name="Schatz M."/>
            <person name="Zhao Q."/>
            <person name="Wortman J.R."/>
            <person name="Bidwell S.L."/>
            <person name="Alsmark U.C.M."/>
            <person name="Besteiro S."/>
            <person name="Sicheritz-Ponten T."/>
            <person name="Noel C.J."/>
            <person name="Dacks J.B."/>
            <person name="Foster P.G."/>
            <person name="Simillion C."/>
            <person name="Van de Peer Y."/>
            <person name="Miranda-Saavedra D."/>
            <person name="Barton G.J."/>
            <person name="Westrop G.D."/>
            <person name="Mueller S."/>
            <person name="Dessi D."/>
            <person name="Fiori P.L."/>
            <person name="Ren Q."/>
            <person name="Paulsen I."/>
            <person name="Zhang H."/>
            <person name="Bastida-Corcuera F.D."/>
            <person name="Simoes-Barbosa A."/>
            <person name="Brown M.T."/>
            <person name="Hayes R.D."/>
            <person name="Mukherjee M."/>
            <person name="Okumura C.Y."/>
            <person name="Schneider R."/>
            <person name="Smith A.J."/>
            <person name="Vanacova S."/>
            <person name="Villalvazo M."/>
            <person name="Haas B.J."/>
            <person name="Pertea M."/>
            <person name="Feldblyum T.V."/>
            <person name="Utterback T.R."/>
            <person name="Shu C.L."/>
            <person name="Osoegawa K."/>
            <person name="de Jong P.J."/>
            <person name="Hrdy I."/>
            <person name="Horvathova L."/>
            <person name="Zubacova Z."/>
            <person name="Dolezal P."/>
            <person name="Malik S.B."/>
            <person name="Logsdon J.M. Jr."/>
            <person name="Henze K."/>
            <person name="Gupta A."/>
            <person name="Wang C.C."/>
            <person name="Dunne R.L."/>
            <person name="Upcroft J.A."/>
            <person name="Upcroft P."/>
            <person name="White O."/>
            <person name="Salzberg S.L."/>
            <person name="Tang P."/>
            <person name="Chiu C.-H."/>
            <person name="Lee Y.-S."/>
            <person name="Embley T.M."/>
            <person name="Coombs G.H."/>
            <person name="Mottram J.C."/>
            <person name="Tachezy J."/>
            <person name="Fraser-Liggett C.M."/>
            <person name="Johnson P.J."/>
        </authorList>
    </citation>
    <scope>NUCLEOTIDE SEQUENCE [LARGE SCALE GENOMIC DNA]</scope>
    <source>
        <strain evidence="2">G3</strain>
    </source>
</reference>
<evidence type="ECO:0000313" key="3">
    <source>
        <dbReference type="Proteomes" id="UP000001542"/>
    </source>
</evidence>
<dbReference type="AlphaFoldDB" id="A2FBY1"/>
<feature type="compositionally biased region" description="Basic and acidic residues" evidence="1">
    <location>
        <begin position="164"/>
        <end position="174"/>
    </location>
</feature>
<evidence type="ECO:0000256" key="1">
    <source>
        <dbReference type="SAM" id="MobiDB-lite"/>
    </source>
</evidence>
<feature type="compositionally biased region" description="Basic and acidic residues" evidence="1">
    <location>
        <begin position="206"/>
        <end position="230"/>
    </location>
</feature>
<gene>
    <name evidence="2" type="ORF">TVAG_064210</name>
</gene>
<organism evidence="2 3">
    <name type="scientific">Trichomonas vaginalis (strain ATCC PRA-98 / G3)</name>
    <dbReference type="NCBI Taxonomy" id="412133"/>
    <lineage>
        <taxon>Eukaryota</taxon>
        <taxon>Metamonada</taxon>
        <taxon>Parabasalia</taxon>
        <taxon>Trichomonadida</taxon>
        <taxon>Trichomonadidae</taxon>
        <taxon>Trichomonas</taxon>
    </lineage>
</organism>
<feature type="region of interest" description="Disordered" evidence="1">
    <location>
        <begin position="96"/>
        <end position="333"/>
    </location>
</feature>
<evidence type="ECO:0000313" key="2">
    <source>
        <dbReference type="EMBL" id="EAX97580.1"/>
    </source>
</evidence>
<feature type="compositionally biased region" description="Basic and acidic residues" evidence="1">
    <location>
        <begin position="296"/>
        <end position="322"/>
    </location>
</feature>
<sequence length="402" mass="47529">MNPEQIEAFKRQVIDYSETKAHISLDNDMTIDKMKELRKFGILLKPKVPKQFKMWELAPSNAGGEISIEFFEALFGFQITPEAFIGIPAPVEEIKEPERKSQENFKNEMPKPRNTKPEKPEKQEKKNNFSIHINEQPRQQQQYEEPQQAPEPVEQNQKTGAFRIKPEATRERQYPRQQPRYNEEYRRPPMPSREENEYFDDGQDNEEQRPIRNRGRRFDRPGYERQEDFGRQGGYDRQGGNHRRNYDQNYYEDHPRDKIEPERPPINRQPIQKPKKSELSHEDFPALEPTPAEPVQDQKQEEPKEAAPVQEEKEKPKQEKYAWKGVLEDEPPIDDDEEWKKIRNADYIKAVKNDKTLIIGGNSYLIGAIHKFIKKTIQDNLEDGDDVDVDELFDGINQIQFK</sequence>
<feature type="compositionally biased region" description="Basic and acidic residues" evidence="1">
    <location>
        <begin position="181"/>
        <end position="196"/>
    </location>
</feature>
<feature type="compositionally biased region" description="Basic and acidic residues" evidence="1">
    <location>
        <begin position="96"/>
        <end position="127"/>
    </location>
</feature>
<dbReference type="Proteomes" id="UP000001542">
    <property type="component" value="Unassembled WGS sequence"/>
</dbReference>
<dbReference type="VEuPathDB" id="TrichDB:TVAG_064210"/>
<keyword evidence="3" id="KW-1185">Reference proteome</keyword>
<name>A2FBY1_TRIV3</name>
<feature type="compositionally biased region" description="Low complexity" evidence="1">
    <location>
        <begin position="136"/>
        <end position="157"/>
    </location>
</feature>
<feature type="compositionally biased region" description="Basic and acidic residues" evidence="1">
    <location>
        <begin position="275"/>
        <end position="284"/>
    </location>
</feature>
<reference evidence="2" key="1">
    <citation type="submission" date="2006-10" db="EMBL/GenBank/DDBJ databases">
        <authorList>
            <person name="Amadeo P."/>
            <person name="Zhao Q."/>
            <person name="Wortman J."/>
            <person name="Fraser-Liggett C."/>
            <person name="Carlton J."/>
        </authorList>
    </citation>
    <scope>NUCLEOTIDE SEQUENCE</scope>
    <source>
        <strain evidence="2">G3</strain>
    </source>
</reference>
<dbReference type="InParanoid" id="A2FBY1"/>